<comment type="caution">
    <text evidence="1">The sequence shown here is derived from an EMBL/GenBank/DDBJ whole genome shotgun (WGS) entry which is preliminary data.</text>
</comment>
<proteinExistence type="predicted"/>
<protein>
    <submittedName>
        <fullName evidence="1">Protein NPG1</fullName>
    </submittedName>
</protein>
<accession>A0ABQ4XML7</accession>
<reference evidence="1" key="2">
    <citation type="submission" date="2022-01" db="EMBL/GenBank/DDBJ databases">
        <authorList>
            <person name="Yamashiro T."/>
            <person name="Shiraishi A."/>
            <person name="Satake H."/>
            <person name="Nakayama K."/>
        </authorList>
    </citation>
    <scope>NUCLEOTIDE SEQUENCE</scope>
</reference>
<dbReference type="InterPro" id="IPR011990">
    <property type="entry name" value="TPR-like_helical_dom_sf"/>
</dbReference>
<dbReference type="EMBL" id="BQNB010009626">
    <property type="protein sequence ID" value="GJS66106.1"/>
    <property type="molecule type" value="Genomic_DNA"/>
</dbReference>
<name>A0ABQ4XML7_9ASTR</name>
<organism evidence="1 2">
    <name type="scientific">Tanacetum coccineum</name>
    <dbReference type="NCBI Taxonomy" id="301880"/>
    <lineage>
        <taxon>Eukaryota</taxon>
        <taxon>Viridiplantae</taxon>
        <taxon>Streptophyta</taxon>
        <taxon>Embryophyta</taxon>
        <taxon>Tracheophyta</taxon>
        <taxon>Spermatophyta</taxon>
        <taxon>Magnoliopsida</taxon>
        <taxon>eudicotyledons</taxon>
        <taxon>Gunneridae</taxon>
        <taxon>Pentapetalae</taxon>
        <taxon>asterids</taxon>
        <taxon>campanulids</taxon>
        <taxon>Asterales</taxon>
        <taxon>Asteraceae</taxon>
        <taxon>Asteroideae</taxon>
        <taxon>Anthemideae</taxon>
        <taxon>Anthemidinae</taxon>
        <taxon>Tanacetum</taxon>
    </lineage>
</organism>
<keyword evidence="2" id="KW-1185">Reference proteome</keyword>
<dbReference type="InterPro" id="IPR043376">
    <property type="entry name" value="NPG1-like"/>
</dbReference>
<reference evidence="1" key="1">
    <citation type="journal article" date="2022" name="Int. J. Mol. Sci.">
        <title>Draft Genome of Tanacetum Coccineum: Genomic Comparison of Closely Related Tanacetum-Family Plants.</title>
        <authorList>
            <person name="Yamashiro T."/>
            <person name="Shiraishi A."/>
            <person name="Nakayama K."/>
            <person name="Satake H."/>
        </authorList>
    </citation>
    <scope>NUCLEOTIDE SEQUENCE</scope>
</reference>
<gene>
    <name evidence="1" type="ORF">Tco_0680670</name>
</gene>
<sequence length="93" mass="10437">MATYVNSLLVEPNYVPSKISFGAIMLNRGLPVLPVARTMLSDALRLEPTNRMAWLHLGFVHKLDGRLSDAIDSFQTASMIEEYDPIESFNLIL</sequence>
<evidence type="ECO:0000313" key="2">
    <source>
        <dbReference type="Proteomes" id="UP001151760"/>
    </source>
</evidence>
<dbReference type="Gene3D" id="1.25.40.10">
    <property type="entry name" value="Tetratricopeptide repeat domain"/>
    <property type="match status" value="1"/>
</dbReference>
<evidence type="ECO:0000313" key="1">
    <source>
        <dbReference type="EMBL" id="GJS66106.1"/>
    </source>
</evidence>
<dbReference type="PANTHER" id="PTHR44102:SF5">
    <property type="entry name" value="PROTEIN NPG1"/>
    <property type="match status" value="1"/>
</dbReference>
<dbReference type="SUPFAM" id="SSF48452">
    <property type="entry name" value="TPR-like"/>
    <property type="match status" value="1"/>
</dbReference>
<dbReference type="PANTHER" id="PTHR44102">
    <property type="entry name" value="PROTEIN NPG1"/>
    <property type="match status" value="1"/>
</dbReference>
<dbReference type="Proteomes" id="UP001151760">
    <property type="component" value="Unassembled WGS sequence"/>
</dbReference>